<dbReference type="AlphaFoldDB" id="A0A1S8A5D1"/>
<proteinExistence type="predicted"/>
<reference evidence="1" key="1">
    <citation type="submission" date="2016-03" db="EMBL/GenBank/DDBJ databases">
        <title>Draft genome sequence of Rosellinia necatrix.</title>
        <authorList>
            <person name="Kanematsu S."/>
        </authorList>
    </citation>
    <scope>NUCLEOTIDE SEQUENCE [LARGE SCALE GENOMIC DNA]</scope>
    <source>
        <strain evidence="1">W97</strain>
    </source>
</reference>
<keyword evidence="2" id="KW-1185">Reference proteome</keyword>
<sequence>MVTTEEDESGDGRVTELVIGTEIDPLRIDAGEVAIVAGRESTGTGETTPAIEVEDAKVLLTPLPAVDEATAVTVAKQTPALKNQHSTTRH</sequence>
<protein>
    <submittedName>
        <fullName evidence="1">Uncharacterized protein</fullName>
    </submittedName>
</protein>
<organism evidence="1">
    <name type="scientific">Rosellinia necatrix</name>
    <name type="common">White root-rot fungus</name>
    <dbReference type="NCBI Taxonomy" id="77044"/>
    <lineage>
        <taxon>Eukaryota</taxon>
        <taxon>Fungi</taxon>
        <taxon>Dikarya</taxon>
        <taxon>Ascomycota</taxon>
        <taxon>Pezizomycotina</taxon>
        <taxon>Sordariomycetes</taxon>
        <taxon>Xylariomycetidae</taxon>
        <taxon>Xylariales</taxon>
        <taxon>Xylariaceae</taxon>
        <taxon>Rosellinia</taxon>
    </lineage>
</organism>
<name>A0A1S8A5D1_ROSNE</name>
<dbReference type="EMBL" id="DF977448">
    <property type="protein sequence ID" value="GAW25249.1"/>
    <property type="molecule type" value="Genomic_DNA"/>
</dbReference>
<evidence type="ECO:0000313" key="1">
    <source>
        <dbReference type="EMBL" id="GAW25249.1"/>
    </source>
</evidence>
<dbReference type="Proteomes" id="UP000054516">
    <property type="component" value="Unassembled WGS sequence"/>
</dbReference>
<accession>A0A1S8A5D1</accession>
<gene>
    <name evidence="1" type="ORF">SAMD00023353_0303240</name>
</gene>
<evidence type="ECO:0000313" key="2">
    <source>
        <dbReference type="Proteomes" id="UP000054516"/>
    </source>
</evidence>